<sequence length="298" mass="33756">MNPEQYAAAQAVITAGVANYVQKFASLFTGPALTIGEWIRFLQVLFPEVQRRYAEAADLGRNFYDSQRAQHHPGLDRNERLRSELQWEWFVQNMEPARKEMSQADSPRSAVTRTALVAVREVEMAGRRQIIGAVKNDPETRIVQGWARVATGRETCAWCLMLISRGAELNRKGNFAYSSAQAAGTNLDDETLIDIYDEEGWDTRKIIERLRKESADNLEEWHVGCDCLAMPVFDVQNWPGRDAALRAQQLWIEASKEATRLIESGEARSNNHNKEAINALRRRLSRGEITVPSYAFAA</sequence>
<organism evidence="1">
    <name type="scientific">Mycobacterium phage BabyBack</name>
    <dbReference type="NCBI Taxonomy" id="3158877"/>
    <lineage>
        <taxon>Viruses</taxon>
        <taxon>Duplodnaviria</taxon>
        <taxon>Heunggongvirae</taxon>
        <taxon>Uroviricota</taxon>
        <taxon>Caudoviricetes</taxon>
    </lineage>
</organism>
<reference evidence="1" key="1">
    <citation type="submission" date="2024-05" db="EMBL/GenBank/DDBJ databases">
        <authorList>
            <person name="Angeles D.G."/>
            <person name="Arvik A.J."/>
            <person name="Ashton K.E."/>
            <person name="Baker A.G."/>
            <person name="Benitez E."/>
            <person name="Boateng E.S."/>
            <person name="Bopp L.A."/>
            <person name="Canales M.Y."/>
            <person name="Cho C.S."/>
            <person name="Denby A.C."/>
            <person name="Ferrell L.E."/>
            <person name="Gates K.A."/>
            <person name="Goitom S."/>
            <person name="Griffith A.H."/>
            <person name="Hassan A.M."/>
            <person name="James S.C."/>
            <person name="Javed S.A."/>
            <person name="Jordan A.B."/>
            <person name="Kershner D.C."/>
            <person name="Kudva A.P."/>
            <person name="Liu S."/>
            <person name="Loosemore S.B."/>
            <person name="Lyle H.E."/>
            <person name="Mahmud R."/>
            <person name="Martey A."/>
            <person name="Martin B.S."/>
            <person name="Martin C.E."/>
            <person name="Martin G.J."/>
            <person name="McClellan E."/>
            <person name="Paladino M.R."/>
            <person name="Papa A.R."/>
            <person name="Perez K."/>
            <person name="Rhodes B.E."/>
            <person name="Riddervold E.J."/>
            <person name="Roudabush H."/>
            <person name="Ruiz I.A."/>
            <person name="Russell E.L."/>
            <person name="Sams C.E."/>
            <person name="Shin S."/>
            <person name="Smith G.L."/>
            <person name="Snowman J.L."/>
            <person name="Timberlake T."/>
            <person name="Tucker Z.R."/>
            <person name="Vashistha N."/>
            <person name="Voshell S.M."/>
            <person name="Vuppala S."/>
            <person name="Wallace A.L."/>
            <person name="Ko C."/>
            <person name="Russell D.A."/>
            <person name="Jacobs-Sera D."/>
            <person name="Hatfull G.F."/>
        </authorList>
    </citation>
    <scope>NUCLEOTIDE SEQUENCE</scope>
</reference>
<evidence type="ECO:0008006" key="2">
    <source>
        <dbReference type="Google" id="ProtNLM"/>
    </source>
</evidence>
<evidence type="ECO:0000313" key="1">
    <source>
        <dbReference type="EMBL" id="XCH44236.1"/>
    </source>
</evidence>
<name>A0AAU8GQM6_9CAUD</name>
<accession>A0AAU8GQM6</accession>
<protein>
    <recommendedName>
        <fullName evidence="2">Capsid maturation protease</fullName>
    </recommendedName>
</protein>
<proteinExistence type="predicted"/>
<dbReference type="EMBL" id="PP758916">
    <property type="protein sequence ID" value="XCH44236.1"/>
    <property type="molecule type" value="Genomic_DNA"/>
</dbReference>
<gene>
    <name evidence="1" type="primary">16</name>
    <name evidence="1" type="ORF">SEA_BABYBACK_16</name>
</gene>
<dbReference type="Pfam" id="PF25310">
    <property type="entry name" value="VG15"/>
    <property type="match status" value="1"/>
</dbReference>
<dbReference type="InterPro" id="IPR057369">
    <property type="entry name" value="VG15"/>
</dbReference>